<evidence type="ECO:0008006" key="8">
    <source>
        <dbReference type="Google" id="ProtNLM"/>
    </source>
</evidence>
<evidence type="ECO:0000259" key="4">
    <source>
        <dbReference type="Pfam" id="PF22939"/>
    </source>
</evidence>
<dbReference type="EMBL" id="JAGMUV010000051">
    <property type="protein sequence ID" value="KAH7109509.1"/>
    <property type="molecule type" value="Genomic_DNA"/>
</dbReference>
<dbReference type="Pfam" id="PF24883">
    <property type="entry name" value="NPHP3_N"/>
    <property type="match status" value="1"/>
</dbReference>
<dbReference type="SMART" id="SM00248">
    <property type="entry name" value="ANK"/>
    <property type="match status" value="1"/>
</dbReference>
<name>A0A9P9CYU9_9HYPO</name>
<comment type="caution">
    <text evidence="6">The sequence shown here is derived from an EMBL/GenBank/DDBJ whole genome shotgun (WGS) entry which is preliminary data.</text>
</comment>
<evidence type="ECO:0000313" key="6">
    <source>
        <dbReference type="EMBL" id="KAH7109509.1"/>
    </source>
</evidence>
<dbReference type="PROSITE" id="PS50297">
    <property type="entry name" value="ANK_REP_REGION"/>
    <property type="match status" value="1"/>
</dbReference>
<protein>
    <recommendedName>
        <fullName evidence="8">NACHT domain-containing protein</fullName>
    </recommendedName>
</protein>
<reference evidence="6" key="1">
    <citation type="journal article" date="2021" name="Nat. Commun.">
        <title>Genetic determinants of endophytism in the Arabidopsis root mycobiome.</title>
        <authorList>
            <person name="Mesny F."/>
            <person name="Miyauchi S."/>
            <person name="Thiergart T."/>
            <person name="Pickel B."/>
            <person name="Atanasova L."/>
            <person name="Karlsson M."/>
            <person name="Huettel B."/>
            <person name="Barry K.W."/>
            <person name="Haridas S."/>
            <person name="Chen C."/>
            <person name="Bauer D."/>
            <person name="Andreopoulos W."/>
            <person name="Pangilinan J."/>
            <person name="LaButti K."/>
            <person name="Riley R."/>
            <person name="Lipzen A."/>
            <person name="Clum A."/>
            <person name="Drula E."/>
            <person name="Henrissat B."/>
            <person name="Kohler A."/>
            <person name="Grigoriev I.V."/>
            <person name="Martin F.M."/>
            <person name="Hacquard S."/>
        </authorList>
    </citation>
    <scope>NUCLEOTIDE SEQUENCE</scope>
    <source>
        <strain evidence="6">MPI-CAGE-AT-0147</strain>
    </source>
</reference>
<dbReference type="PANTHER" id="PTHR10039">
    <property type="entry name" value="AMELOGENIN"/>
    <property type="match status" value="1"/>
</dbReference>
<feature type="region of interest" description="Disordered" evidence="3">
    <location>
        <begin position="593"/>
        <end position="624"/>
    </location>
</feature>
<dbReference type="InterPro" id="IPR056884">
    <property type="entry name" value="NPHP3-like_N"/>
</dbReference>
<dbReference type="PROSITE" id="PS50088">
    <property type="entry name" value="ANK_REPEAT"/>
    <property type="match status" value="1"/>
</dbReference>
<dbReference type="Pfam" id="PF22939">
    <property type="entry name" value="WHD_GPIID"/>
    <property type="match status" value="1"/>
</dbReference>
<keyword evidence="1" id="KW-0677">Repeat</keyword>
<feature type="domain" description="GPI inositol-deacylase winged helix" evidence="4">
    <location>
        <begin position="310"/>
        <end position="411"/>
    </location>
</feature>
<dbReference type="SUPFAM" id="SSF52540">
    <property type="entry name" value="P-loop containing nucleoside triphosphate hydrolases"/>
    <property type="match status" value="1"/>
</dbReference>
<feature type="domain" description="Nephrocystin 3-like N-terminal" evidence="5">
    <location>
        <begin position="46"/>
        <end position="224"/>
    </location>
</feature>
<evidence type="ECO:0000313" key="7">
    <source>
        <dbReference type="Proteomes" id="UP000738349"/>
    </source>
</evidence>
<proteinExistence type="predicted"/>
<sequence length="624" mass="70783">MTANITNIDIKNGDGTSSPIAACLESLFFAEMDSRYNDKNIKAAGGTCEWLFRHKNYERWAARHRDLLWIKGKPGSGKSTLLRHALEHVKKAPRIGDRPFILSFFFHGRGDKLQKTPLGLFQSLLHQVLSQVPETLPDLVDTFQQHCQNKGEPGKDWQWDPNELQRFFESWIPRALESRPVWLFVDALDECGEDNAVDLVEAFKSLLGELTPTGSQFLICFTCRHYPILELDYGKDISAYVQDRFSVQTASRIPDTTRQAITDCASGIFMWARLVTERVLSLERKGEGWKKIEAEIVAIPQDLDKLYNELVQGMEKKLASLKLIQWICFATRPLSLEELRWAMIVDHDCSHKSLQQCETAADFPSDSDIVERRLKTLSRGLAEAVPSSNTQVVQFIHQSVKDFFVKNGLSALHRNVKLTEVETAKVDFVVGMAHYQLSRTCIRYLAMDEIARPTTRDRGGLTSEFPLLNYVTTSWLSHVKESETRKVSQDDLLDYFNWPSEALVQLWVRVYGIISPYSDNCPPKGTSMVHIVSRYQLIGPLRVILQRADRGKADVDARDEDGRTPLWLAAKKGHEAVVKLLLDMGKADVNAKDRYDQTPLSQAAEKGHEDSWSDAALASRREGA</sequence>
<dbReference type="SUPFAM" id="SSF48403">
    <property type="entry name" value="Ankyrin repeat"/>
    <property type="match status" value="1"/>
</dbReference>
<dbReference type="InterPro" id="IPR054471">
    <property type="entry name" value="GPIID_WHD"/>
</dbReference>
<dbReference type="PANTHER" id="PTHR10039:SF5">
    <property type="entry name" value="NACHT DOMAIN-CONTAINING PROTEIN"/>
    <property type="match status" value="1"/>
</dbReference>
<accession>A0A9P9CYU9</accession>
<dbReference type="Gene3D" id="1.25.40.20">
    <property type="entry name" value="Ankyrin repeat-containing domain"/>
    <property type="match status" value="1"/>
</dbReference>
<keyword evidence="2" id="KW-0040">ANK repeat</keyword>
<dbReference type="Pfam" id="PF12796">
    <property type="entry name" value="Ank_2"/>
    <property type="match status" value="1"/>
</dbReference>
<organism evidence="6 7">
    <name type="scientific">Dactylonectria macrodidyma</name>
    <dbReference type="NCBI Taxonomy" id="307937"/>
    <lineage>
        <taxon>Eukaryota</taxon>
        <taxon>Fungi</taxon>
        <taxon>Dikarya</taxon>
        <taxon>Ascomycota</taxon>
        <taxon>Pezizomycotina</taxon>
        <taxon>Sordariomycetes</taxon>
        <taxon>Hypocreomycetidae</taxon>
        <taxon>Hypocreales</taxon>
        <taxon>Nectriaceae</taxon>
        <taxon>Dactylonectria</taxon>
    </lineage>
</organism>
<dbReference type="OrthoDB" id="7464126at2759"/>
<gene>
    <name evidence="6" type="ORF">EDB81DRAFT_849326</name>
</gene>
<dbReference type="InterPro" id="IPR002110">
    <property type="entry name" value="Ankyrin_rpt"/>
</dbReference>
<evidence type="ECO:0000259" key="5">
    <source>
        <dbReference type="Pfam" id="PF24883"/>
    </source>
</evidence>
<dbReference type="AlphaFoldDB" id="A0A9P9CYU9"/>
<evidence type="ECO:0000256" key="1">
    <source>
        <dbReference type="ARBA" id="ARBA00022737"/>
    </source>
</evidence>
<dbReference type="Gene3D" id="3.40.50.300">
    <property type="entry name" value="P-loop containing nucleotide triphosphate hydrolases"/>
    <property type="match status" value="1"/>
</dbReference>
<keyword evidence="7" id="KW-1185">Reference proteome</keyword>
<feature type="repeat" description="ANK" evidence="2">
    <location>
        <begin position="561"/>
        <end position="585"/>
    </location>
</feature>
<dbReference type="InterPro" id="IPR027417">
    <property type="entry name" value="P-loop_NTPase"/>
</dbReference>
<evidence type="ECO:0000256" key="3">
    <source>
        <dbReference type="SAM" id="MobiDB-lite"/>
    </source>
</evidence>
<dbReference type="Proteomes" id="UP000738349">
    <property type="component" value="Unassembled WGS sequence"/>
</dbReference>
<dbReference type="InterPro" id="IPR036770">
    <property type="entry name" value="Ankyrin_rpt-contain_sf"/>
</dbReference>
<evidence type="ECO:0000256" key="2">
    <source>
        <dbReference type="PROSITE-ProRule" id="PRU00023"/>
    </source>
</evidence>